<dbReference type="EMBL" id="QGAL01000001">
    <property type="protein sequence ID" value="TKK23596.1"/>
    <property type="molecule type" value="Genomic_DNA"/>
</dbReference>
<dbReference type="GO" id="GO:0008643">
    <property type="term" value="P:carbohydrate transport"/>
    <property type="evidence" value="ECO:0007669"/>
    <property type="project" value="InterPro"/>
</dbReference>
<feature type="transmembrane region" description="Helical" evidence="10">
    <location>
        <begin position="407"/>
        <end position="428"/>
    </location>
</feature>
<evidence type="ECO:0000256" key="3">
    <source>
        <dbReference type="ARBA" id="ARBA00022448"/>
    </source>
</evidence>
<evidence type="ECO:0000256" key="5">
    <source>
        <dbReference type="ARBA" id="ARBA00022597"/>
    </source>
</evidence>
<comment type="caution">
    <text evidence="11">The sequence shown here is derived from an EMBL/GenBank/DDBJ whole genome shotgun (WGS) entry which is preliminary data.</text>
</comment>
<evidence type="ECO:0000256" key="7">
    <source>
        <dbReference type="ARBA" id="ARBA00022847"/>
    </source>
</evidence>
<evidence type="ECO:0000256" key="6">
    <source>
        <dbReference type="ARBA" id="ARBA00022692"/>
    </source>
</evidence>
<evidence type="ECO:0000313" key="11">
    <source>
        <dbReference type="EMBL" id="TKK23596.1"/>
    </source>
</evidence>
<evidence type="ECO:0008006" key="13">
    <source>
        <dbReference type="Google" id="ProtNLM"/>
    </source>
</evidence>
<feature type="transmembrane region" description="Helical" evidence="10">
    <location>
        <begin position="335"/>
        <end position="355"/>
    </location>
</feature>
<evidence type="ECO:0000256" key="10">
    <source>
        <dbReference type="SAM" id="Phobius"/>
    </source>
</evidence>
<evidence type="ECO:0000313" key="12">
    <source>
        <dbReference type="Proteomes" id="UP000306327"/>
    </source>
</evidence>
<feature type="transmembrane region" description="Helical" evidence="10">
    <location>
        <begin position="156"/>
        <end position="180"/>
    </location>
</feature>
<dbReference type="GO" id="GO:0015293">
    <property type="term" value="F:symporter activity"/>
    <property type="evidence" value="ECO:0007669"/>
    <property type="project" value="UniProtKB-KW"/>
</dbReference>
<organism evidence="11 12">
    <name type="scientific">Enterobacter cancerogenus</name>
    <dbReference type="NCBI Taxonomy" id="69218"/>
    <lineage>
        <taxon>Bacteria</taxon>
        <taxon>Pseudomonadati</taxon>
        <taxon>Pseudomonadota</taxon>
        <taxon>Gammaproteobacteria</taxon>
        <taxon>Enterobacterales</taxon>
        <taxon>Enterobacteriaceae</taxon>
        <taxon>Enterobacter</taxon>
        <taxon>Enterobacter cloacae complex</taxon>
    </lineage>
</organism>
<evidence type="ECO:0000256" key="2">
    <source>
        <dbReference type="ARBA" id="ARBA00009617"/>
    </source>
</evidence>
<dbReference type="PANTHER" id="PTHR11328">
    <property type="entry name" value="MAJOR FACILITATOR SUPERFAMILY DOMAIN-CONTAINING PROTEIN"/>
    <property type="match status" value="1"/>
</dbReference>
<feature type="transmembrane region" description="Helical" evidence="10">
    <location>
        <begin position="90"/>
        <end position="109"/>
    </location>
</feature>
<dbReference type="InterPro" id="IPR018043">
    <property type="entry name" value="Na/Gal_symport_CS"/>
</dbReference>
<dbReference type="Gene3D" id="1.20.1250.20">
    <property type="entry name" value="MFS general substrate transporter like domains"/>
    <property type="match status" value="2"/>
</dbReference>
<keyword evidence="6 10" id="KW-0812">Transmembrane</keyword>
<feature type="transmembrane region" description="Helical" evidence="10">
    <location>
        <begin position="186"/>
        <end position="207"/>
    </location>
</feature>
<dbReference type="GO" id="GO:0005886">
    <property type="term" value="C:plasma membrane"/>
    <property type="evidence" value="ECO:0007669"/>
    <property type="project" value="UniProtKB-SubCell"/>
</dbReference>
<keyword evidence="5" id="KW-0762">Sugar transport</keyword>
<dbReference type="PANTHER" id="PTHR11328:SF36">
    <property type="entry name" value="MELIBIOSE PERMEASE"/>
    <property type="match status" value="1"/>
</dbReference>
<reference evidence="11 12" key="1">
    <citation type="journal article" date="2019" name="Sci. Rep.">
        <title>Differences in resource use lead to coexistence of seed-transmitted microbial populations.</title>
        <authorList>
            <person name="Torres-Cortes G."/>
            <person name="Garcia B.J."/>
            <person name="Compant S."/>
            <person name="Rezki S."/>
            <person name="Jones P."/>
            <person name="Preveaux A."/>
            <person name="Briand M."/>
            <person name="Roulet A."/>
            <person name="Bouchez O."/>
            <person name="Jacobson D."/>
            <person name="Barret M."/>
        </authorList>
    </citation>
    <scope>NUCLEOTIDE SEQUENCE [LARGE SCALE GENOMIC DNA]</scope>
    <source>
        <strain evidence="11 12">CFBP13530</strain>
    </source>
</reference>
<keyword evidence="8 10" id="KW-1133">Transmembrane helix</keyword>
<keyword evidence="9 10" id="KW-0472">Membrane</keyword>
<evidence type="ECO:0000256" key="4">
    <source>
        <dbReference type="ARBA" id="ARBA00022475"/>
    </source>
</evidence>
<feature type="transmembrane region" description="Helical" evidence="10">
    <location>
        <begin position="20"/>
        <end position="45"/>
    </location>
</feature>
<evidence type="ECO:0000256" key="9">
    <source>
        <dbReference type="ARBA" id="ARBA00023136"/>
    </source>
</evidence>
<feature type="transmembrane region" description="Helical" evidence="10">
    <location>
        <begin position="375"/>
        <end position="395"/>
    </location>
</feature>
<comment type="subcellular location">
    <subcellularLocation>
        <location evidence="1">Cell membrane</location>
        <topology evidence="1">Multi-pass membrane protein</topology>
    </subcellularLocation>
</comment>
<feature type="transmembrane region" description="Helical" evidence="10">
    <location>
        <begin position="115"/>
        <end position="135"/>
    </location>
</feature>
<dbReference type="InterPro" id="IPR001927">
    <property type="entry name" value="Na/Gal_symport"/>
</dbReference>
<keyword evidence="4" id="KW-1003">Cell membrane</keyword>
<evidence type="ECO:0000256" key="1">
    <source>
        <dbReference type="ARBA" id="ARBA00004651"/>
    </source>
</evidence>
<name>A0AB38PA37_9ENTR</name>
<dbReference type="PROSITE" id="PS00872">
    <property type="entry name" value="NA_GALACTOSIDE_SYMP"/>
    <property type="match status" value="1"/>
</dbReference>
<dbReference type="GO" id="GO:0006814">
    <property type="term" value="P:sodium ion transport"/>
    <property type="evidence" value="ECO:0007669"/>
    <property type="project" value="InterPro"/>
</dbReference>
<comment type="similarity">
    <text evidence="2">Belongs to the sodium:galactoside symporter (TC 2.A.2) family.</text>
</comment>
<dbReference type="RefSeq" id="WP_137272075.1">
    <property type="nucleotide sequence ID" value="NZ_QGAL01000001.1"/>
</dbReference>
<proteinExistence type="inferred from homology"/>
<dbReference type="Proteomes" id="UP000306327">
    <property type="component" value="Unassembled WGS sequence"/>
</dbReference>
<protein>
    <recommendedName>
        <fullName evidence="13">MFS transporter</fullName>
    </recommendedName>
</protein>
<dbReference type="AlphaFoldDB" id="A0AB38PA37"/>
<feature type="transmembrane region" description="Helical" evidence="10">
    <location>
        <begin position="306"/>
        <end position="329"/>
    </location>
</feature>
<dbReference type="InterPro" id="IPR036259">
    <property type="entry name" value="MFS_trans_sf"/>
</dbReference>
<feature type="transmembrane region" description="Helical" evidence="10">
    <location>
        <begin position="235"/>
        <end position="260"/>
    </location>
</feature>
<dbReference type="InterPro" id="IPR039672">
    <property type="entry name" value="MFS_2"/>
</dbReference>
<sequence length="458" mass="50803">MSECALSASKSGNELGYKTILSYMLGGIADNFIFVMIVTFLMIYYTDSVGIPAATVATIFLVTRIWDTFSDLVWGWLFDNTHTRFGKFRPWLLFGGIACAVSLIATFSVPKMSMTATIIWAYVTYFLLSMSYTSFDVPYWALATVITRDPVSRNKVVLATRVGAMCGQWLASLITLPLLALLAHSWSAVGVVYGVFFLICALVNFMNTKEIVVTKKKESHSFRLYFELLKNNRPLIILMSFWFIFNFVISARVGFGLYYFKYIFHSESAMASYLGISTFLALLGALSCAWLISLAGKMRACIVSSLLLGVVCCLLFFSSHLNLWTAVIVNSLPGYFLGVLGVILGAMLPDTVAWYEYKNHQRVEGMVFSLNLFQLKLSGAIGGALTGYILALIHYVPNVGQSVQTILGINISFTIAPGILLLVAPLILRIYPLTEQRNKDVAHELALRDSQNVGQEAN</sequence>
<feature type="transmembrane region" description="Helical" evidence="10">
    <location>
        <begin position="51"/>
        <end position="78"/>
    </location>
</feature>
<keyword evidence="3" id="KW-0813">Transport</keyword>
<accession>A0AB38PA37</accession>
<evidence type="ECO:0000256" key="8">
    <source>
        <dbReference type="ARBA" id="ARBA00022989"/>
    </source>
</evidence>
<dbReference type="Pfam" id="PF13347">
    <property type="entry name" value="MFS_2"/>
    <property type="match status" value="1"/>
</dbReference>
<gene>
    <name evidence="11" type="ORF">EcCFBP13530_05465</name>
</gene>
<dbReference type="CDD" id="cd17332">
    <property type="entry name" value="MFS_MelB_like"/>
    <property type="match status" value="1"/>
</dbReference>
<feature type="transmembrane region" description="Helical" evidence="10">
    <location>
        <begin position="272"/>
        <end position="294"/>
    </location>
</feature>
<keyword evidence="7" id="KW-0769">Symport</keyword>
<dbReference type="SUPFAM" id="SSF103473">
    <property type="entry name" value="MFS general substrate transporter"/>
    <property type="match status" value="1"/>
</dbReference>
<dbReference type="NCBIfam" id="TIGR00792">
    <property type="entry name" value="gph"/>
    <property type="match status" value="1"/>
</dbReference>